<proteinExistence type="predicted"/>
<dbReference type="AlphaFoldDB" id="A0AAN0VFQ0"/>
<name>A0AAN0VFQ0_9PROT</name>
<evidence type="ECO:0000256" key="2">
    <source>
        <dbReference type="SAM" id="SignalP"/>
    </source>
</evidence>
<reference evidence="4" key="1">
    <citation type="submission" date="2012-06" db="EMBL/GenBank/DDBJ databases">
        <title>Genome analysis of multiple Granulibacter bethesdensis isolates demonstrates substantial genome diversity.</title>
        <authorList>
            <person name="Greenberg D.E."/>
            <person name="Porcella S.F."/>
            <person name="Zarember K."/>
            <person name="Zelazny A.M."/>
            <person name="Bruno D."/>
            <person name="Martens C."/>
            <person name="Barbian K.D."/>
            <person name="Jaske E."/>
            <person name="Holland S.M."/>
        </authorList>
    </citation>
    <scope>NUCLEOTIDE SEQUENCE [LARGE SCALE GENOMIC DNA]</scope>
    <source>
        <strain evidence="4">CGDNIH3</strain>
    </source>
</reference>
<feature type="compositionally biased region" description="Low complexity" evidence="1">
    <location>
        <begin position="131"/>
        <end position="150"/>
    </location>
</feature>
<feature type="signal peptide" evidence="2">
    <location>
        <begin position="1"/>
        <end position="31"/>
    </location>
</feature>
<evidence type="ECO:0000313" key="4">
    <source>
        <dbReference type="Proteomes" id="UP000019438"/>
    </source>
</evidence>
<dbReference type="KEGG" id="gbc:GbCGDNIH3_1190"/>
<dbReference type="EMBL" id="CP003181">
    <property type="protein sequence ID" value="AHJ62990.1"/>
    <property type="molecule type" value="Genomic_DNA"/>
</dbReference>
<gene>
    <name evidence="3" type="ORF">GbCGDNIH3_1190</name>
</gene>
<feature type="compositionally biased region" description="Basic and acidic residues" evidence="1">
    <location>
        <begin position="69"/>
        <end position="81"/>
    </location>
</feature>
<feature type="compositionally biased region" description="Low complexity" evidence="1">
    <location>
        <begin position="38"/>
        <end position="55"/>
    </location>
</feature>
<sequence>MKTMRFVSLLPSSLALSLLLAGLTVSQPSMAADQTGNAPVTTAAPVASAPSPAAAEKPKDHRHRTLAQRFEDANTTHDGKLTPEQAQKGMPFVARDFAKIDKTAKGYVTLDDIHAYQKERRAERKAKKAAEAAAKAAPTATTTPSAPAAH</sequence>
<evidence type="ECO:0000313" key="3">
    <source>
        <dbReference type="EMBL" id="AHJ62990.1"/>
    </source>
</evidence>
<organism evidence="3 4">
    <name type="scientific">Granulibacter bethesdensis</name>
    <dbReference type="NCBI Taxonomy" id="364410"/>
    <lineage>
        <taxon>Bacteria</taxon>
        <taxon>Pseudomonadati</taxon>
        <taxon>Pseudomonadota</taxon>
        <taxon>Alphaproteobacteria</taxon>
        <taxon>Acetobacterales</taxon>
        <taxon>Acetobacteraceae</taxon>
        <taxon>Granulibacter</taxon>
    </lineage>
</organism>
<keyword evidence="2" id="KW-0732">Signal</keyword>
<dbReference type="Proteomes" id="UP000019438">
    <property type="component" value="Chromosome"/>
</dbReference>
<accession>A0AAN0VFQ0</accession>
<feature type="region of interest" description="Disordered" evidence="1">
    <location>
        <begin position="30"/>
        <end position="88"/>
    </location>
</feature>
<evidence type="ECO:0000256" key="1">
    <source>
        <dbReference type="SAM" id="MobiDB-lite"/>
    </source>
</evidence>
<feature type="region of interest" description="Disordered" evidence="1">
    <location>
        <begin position="119"/>
        <end position="150"/>
    </location>
</feature>
<feature type="chain" id="PRO_5043001219" evidence="2">
    <location>
        <begin position="32"/>
        <end position="150"/>
    </location>
</feature>
<protein>
    <submittedName>
        <fullName evidence="3">Secreted protein</fullName>
    </submittedName>
</protein>